<evidence type="ECO:0000256" key="3">
    <source>
        <dbReference type="SAM" id="SignalP"/>
    </source>
</evidence>
<protein>
    <submittedName>
        <fullName evidence="5">Uncharacterized protein LOC105226755</fullName>
    </submittedName>
</protein>
<dbReference type="GeneID" id="105226755"/>
<dbReference type="Proteomes" id="UP001652620">
    <property type="component" value="Chromosome 2"/>
</dbReference>
<feature type="compositionally biased region" description="Acidic residues" evidence="1">
    <location>
        <begin position="153"/>
        <end position="164"/>
    </location>
</feature>
<keyword evidence="2" id="KW-0472">Membrane</keyword>
<feature type="transmembrane region" description="Helical" evidence="2">
    <location>
        <begin position="172"/>
        <end position="195"/>
    </location>
</feature>
<evidence type="ECO:0000256" key="2">
    <source>
        <dbReference type="SAM" id="Phobius"/>
    </source>
</evidence>
<feature type="region of interest" description="Disordered" evidence="1">
    <location>
        <begin position="144"/>
        <end position="166"/>
    </location>
</feature>
<keyword evidence="2" id="KW-0812">Transmembrane</keyword>
<proteinExistence type="predicted"/>
<name>A0ABM3J8N9_BACDO</name>
<dbReference type="RefSeq" id="XP_049305595.1">
    <property type="nucleotide sequence ID" value="XM_049449638.1"/>
</dbReference>
<gene>
    <name evidence="5" type="primary">LOC105226755</name>
</gene>
<evidence type="ECO:0000313" key="4">
    <source>
        <dbReference type="Proteomes" id="UP001652620"/>
    </source>
</evidence>
<sequence>MYVSRLPKLSLLVLAFAASLDYANLSPIDEASRRSELSDLNKLPTKRDLSLEPKPETASFKHYDEDSIRIVTDLSEDQRLKYDVEVLEVRDINKETAELEERFRGPAIKMDTDNFVAENIEVNAEDAGTKQKVQVTNANGTDSAAIVDKDLDGGDDDDDDDDNESDAKHSHMILTMVLVFVALFSISLYVALVVWRSYLERRYAMRELLVNDEDDFYLPSSATADRRW</sequence>
<reference evidence="5" key="2">
    <citation type="submission" date="2025-08" db="UniProtKB">
        <authorList>
            <consortium name="RefSeq"/>
        </authorList>
    </citation>
    <scope>IDENTIFICATION</scope>
    <source>
        <tissue evidence="5">Adult</tissue>
    </source>
</reference>
<reference evidence="4" key="1">
    <citation type="submission" date="2025-05" db="UniProtKB">
        <authorList>
            <consortium name="RefSeq"/>
        </authorList>
    </citation>
    <scope>NUCLEOTIDE SEQUENCE [LARGE SCALE GENOMIC DNA]</scope>
</reference>
<keyword evidence="4" id="KW-1185">Reference proteome</keyword>
<evidence type="ECO:0000256" key="1">
    <source>
        <dbReference type="SAM" id="MobiDB-lite"/>
    </source>
</evidence>
<feature type="signal peptide" evidence="3">
    <location>
        <begin position="1"/>
        <end position="25"/>
    </location>
</feature>
<evidence type="ECO:0000313" key="5">
    <source>
        <dbReference type="RefSeq" id="XP_049305595.1"/>
    </source>
</evidence>
<accession>A0ABM3J8N9</accession>
<feature type="chain" id="PRO_5045232389" evidence="3">
    <location>
        <begin position="26"/>
        <end position="228"/>
    </location>
</feature>
<organism evidence="4 5">
    <name type="scientific">Bactrocera dorsalis</name>
    <name type="common">Oriental fruit fly</name>
    <name type="synonym">Dacus dorsalis</name>
    <dbReference type="NCBI Taxonomy" id="27457"/>
    <lineage>
        <taxon>Eukaryota</taxon>
        <taxon>Metazoa</taxon>
        <taxon>Ecdysozoa</taxon>
        <taxon>Arthropoda</taxon>
        <taxon>Hexapoda</taxon>
        <taxon>Insecta</taxon>
        <taxon>Pterygota</taxon>
        <taxon>Neoptera</taxon>
        <taxon>Endopterygota</taxon>
        <taxon>Diptera</taxon>
        <taxon>Brachycera</taxon>
        <taxon>Muscomorpha</taxon>
        <taxon>Tephritoidea</taxon>
        <taxon>Tephritidae</taxon>
        <taxon>Bactrocera</taxon>
        <taxon>Bactrocera</taxon>
    </lineage>
</organism>
<keyword evidence="3" id="KW-0732">Signal</keyword>
<keyword evidence="2" id="KW-1133">Transmembrane helix</keyword>